<feature type="domain" description="Alpha/beta hydrolase fold-3" evidence="2">
    <location>
        <begin position="112"/>
        <end position="317"/>
    </location>
</feature>
<gene>
    <name evidence="3" type="ORF">D0Z07_6068</name>
</gene>
<dbReference type="InterPro" id="IPR050300">
    <property type="entry name" value="GDXG_lipolytic_enzyme"/>
</dbReference>
<dbReference type="Gene3D" id="3.40.50.1820">
    <property type="entry name" value="alpha/beta hydrolase"/>
    <property type="match status" value="1"/>
</dbReference>
<evidence type="ECO:0000256" key="1">
    <source>
        <dbReference type="ARBA" id="ARBA00022801"/>
    </source>
</evidence>
<protein>
    <submittedName>
        <fullName evidence="3">Arylesterase</fullName>
    </submittedName>
</protein>
<dbReference type="EMBL" id="VNKQ01000011">
    <property type="protein sequence ID" value="KAG0647835.1"/>
    <property type="molecule type" value="Genomic_DNA"/>
</dbReference>
<dbReference type="GO" id="GO:0016787">
    <property type="term" value="F:hydrolase activity"/>
    <property type="evidence" value="ECO:0007669"/>
    <property type="project" value="UniProtKB-KW"/>
</dbReference>
<dbReference type="OrthoDB" id="408631at2759"/>
<dbReference type="PANTHER" id="PTHR48081:SF8">
    <property type="entry name" value="ALPHA_BETA HYDROLASE FOLD-3 DOMAIN-CONTAINING PROTEIN-RELATED"/>
    <property type="match status" value="1"/>
</dbReference>
<comment type="caution">
    <text evidence="3">The sequence shown here is derived from an EMBL/GenBank/DDBJ whole genome shotgun (WGS) entry which is preliminary data.</text>
</comment>
<dbReference type="Proteomes" id="UP000785200">
    <property type="component" value="Unassembled WGS sequence"/>
</dbReference>
<dbReference type="SUPFAM" id="SSF53474">
    <property type="entry name" value="alpha/beta-Hydrolases"/>
    <property type="match status" value="1"/>
</dbReference>
<dbReference type="InterPro" id="IPR013094">
    <property type="entry name" value="AB_hydrolase_3"/>
</dbReference>
<keyword evidence="1" id="KW-0378">Hydrolase</keyword>
<evidence type="ECO:0000313" key="3">
    <source>
        <dbReference type="EMBL" id="KAG0647835.1"/>
    </source>
</evidence>
<keyword evidence="4" id="KW-1185">Reference proteome</keyword>
<proteinExistence type="predicted"/>
<evidence type="ECO:0000313" key="4">
    <source>
        <dbReference type="Proteomes" id="UP000785200"/>
    </source>
</evidence>
<accession>A0A9P7AW50</accession>
<dbReference type="PANTHER" id="PTHR48081">
    <property type="entry name" value="AB HYDROLASE SUPERFAMILY PROTEIN C4A8.06C"/>
    <property type="match status" value="1"/>
</dbReference>
<dbReference type="Pfam" id="PF07859">
    <property type="entry name" value="Abhydrolase_3"/>
    <property type="match status" value="1"/>
</dbReference>
<name>A0A9P7AW50_9HELO</name>
<evidence type="ECO:0000259" key="2">
    <source>
        <dbReference type="Pfam" id="PF07859"/>
    </source>
</evidence>
<organism evidence="3 4">
    <name type="scientific">Hyphodiscus hymeniophilus</name>
    <dbReference type="NCBI Taxonomy" id="353542"/>
    <lineage>
        <taxon>Eukaryota</taxon>
        <taxon>Fungi</taxon>
        <taxon>Dikarya</taxon>
        <taxon>Ascomycota</taxon>
        <taxon>Pezizomycotina</taxon>
        <taxon>Leotiomycetes</taxon>
        <taxon>Helotiales</taxon>
        <taxon>Hyphodiscaceae</taxon>
        <taxon>Hyphodiscus</taxon>
    </lineage>
</organism>
<reference evidence="3" key="1">
    <citation type="submission" date="2019-07" db="EMBL/GenBank/DDBJ databases">
        <title>Hyphodiscus hymeniophilus genome sequencing and assembly.</title>
        <authorList>
            <person name="Kramer G."/>
            <person name="Nodwell J."/>
        </authorList>
    </citation>
    <scope>NUCLEOTIDE SEQUENCE</scope>
    <source>
        <strain evidence="3">ATCC 34498</strain>
    </source>
</reference>
<dbReference type="InterPro" id="IPR029058">
    <property type="entry name" value="AB_hydrolase_fold"/>
</dbReference>
<sequence length="403" mass="45150">MPFSKDDILEVQPQLTLLSSLQRGGRAYAIIALTRSLTWVRGWLHYLFPTGNEPDISKSYKTRAHLPVKCVLPPYRSTYLLETMKSRLTITSIFIPVTYSAKSSTENLPTLFTIHGGGFTVGNPDDDNKWNRMFADTHEVLVIALNYSKAPFYPFPTGIHDLEALIMAFLADDSLPIDRSQCSIAGFSAGGNLALAVTQMKDVKTAFKQHGSTGFKAVIPLYPGLDRTVTRDYKATLRQYKAGLSPNRNSTTDSLHGSGKAFDWSYIPVGQDLRDPLVSPIYAPRETLPPHIFLIACELDLSSHDAWRMACRLAGREEPSMDEKPGREECGETGKLELLDEKFAWEALERGVRWLLVPDVVHGFDHLPPLLLGDETSVRDAEMKNIKVIEEVGHWLKTRVYVQ</sequence>
<dbReference type="AlphaFoldDB" id="A0A9P7AW50"/>